<sequence>MTMPPIDESAAEAAQLLLLEQSLSEVTSPESQEQQEPQPDVVPVEPPVIVWRSLMLEQ</sequence>
<evidence type="ECO:0000256" key="1">
    <source>
        <dbReference type="SAM" id="MobiDB-lite"/>
    </source>
</evidence>
<gene>
    <name evidence="2" type="ORF">PchlO6_2800</name>
</gene>
<reference evidence="2 3" key="1">
    <citation type="journal article" date="2012" name="PLoS Genet.">
        <title>Comparative Genomics of Plant-Associated Pseudomonas spp.: Insights into Diversity and Inheritance of Traits Involved in Multitrophic Interactions.</title>
        <authorList>
            <person name="Loper J.E."/>
            <person name="Hassan K.A."/>
            <person name="Mavrodi D.V."/>
            <person name="Davis E.W.II."/>
            <person name="Lim C.K."/>
            <person name="Shaffer B.T."/>
            <person name="Elbourne L.D."/>
            <person name="Stockwell V.O."/>
            <person name="Hartney S.L."/>
            <person name="Breakwell K."/>
            <person name="Henkels M.D."/>
            <person name="Tetu S.G."/>
            <person name="Rangel L.I."/>
            <person name="Kidarsa T.A."/>
            <person name="Wilson N.L."/>
            <person name="van de Mortel J.E."/>
            <person name="Song C."/>
            <person name="Blumhagen R."/>
            <person name="Radune D."/>
            <person name="Hostetler J.B."/>
            <person name="Brinkac L.M."/>
            <person name="Durkin A.S."/>
            <person name="Kluepfel D.A."/>
            <person name="Wechter W.P."/>
            <person name="Anderson A.J."/>
            <person name="Kim Y.C."/>
            <person name="Pierson L.S.III."/>
            <person name="Pierson E.A."/>
            <person name="Lindow S.E."/>
            <person name="Kobayashi D.Y."/>
            <person name="Raaijmakers J.M."/>
            <person name="Weller D.M."/>
            <person name="Thomashow L.S."/>
            <person name="Allen A.E."/>
            <person name="Paulsen I.T."/>
        </authorList>
    </citation>
    <scope>NUCLEOTIDE SEQUENCE [LARGE SCALE GENOMIC DNA]</scope>
    <source>
        <strain evidence="2 3">O6</strain>
    </source>
</reference>
<proteinExistence type="predicted"/>
<protein>
    <submittedName>
        <fullName evidence="2">Uncharacterized protein</fullName>
    </submittedName>
</protein>
<dbReference type="Proteomes" id="UP000003790">
    <property type="component" value="Chromosome"/>
</dbReference>
<dbReference type="AlphaFoldDB" id="A0AB33WR66"/>
<feature type="compositionally biased region" description="Low complexity" evidence="1">
    <location>
        <begin position="22"/>
        <end position="43"/>
    </location>
</feature>
<comment type="caution">
    <text evidence="2">The sequence shown here is derived from an EMBL/GenBank/DDBJ whole genome shotgun (WGS) entry which is preliminary data.</text>
</comment>
<name>A0AB33WR66_9PSED</name>
<evidence type="ECO:0000313" key="2">
    <source>
        <dbReference type="EMBL" id="EIM15618.1"/>
    </source>
</evidence>
<feature type="region of interest" description="Disordered" evidence="1">
    <location>
        <begin position="22"/>
        <end position="44"/>
    </location>
</feature>
<accession>A0AB33WR66</accession>
<organism evidence="2 3">
    <name type="scientific">Pseudomonas chlororaphis O6</name>
    <dbReference type="NCBI Taxonomy" id="1037915"/>
    <lineage>
        <taxon>Bacteria</taxon>
        <taxon>Pseudomonadati</taxon>
        <taxon>Pseudomonadota</taxon>
        <taxon>Gammaproteobacteria</taxon>
        <taxon>Pseudomonadales</taxon>
        <taxon>Pseudomonadaceae</taxon>
        <taxon>Pseudomonas</taxon>
    </lineage>
</organism>
<evidence type="ECO:0000313" key="3">
    <source>
        <dbReference type="Proteomes" id="UP000003790"/>
    </source>
</evidence>
<dbReference type="EMBL" id="AHOT01000020">
    <property type="protein sequence ID" value="EIM15618.1"/>
    <property type="molecule type" value="Genomic_DNA"/>
</dbReference>